<keyword evidence="7" id="KW-1185">Reference proteome</keyword>
<protein>
    <recommendedName>
        <fullName evidence="5">HTH tetR-type domain-containing protein</fullName>
    </recommendedName>
</protein>
<evidence type="ECO:0000256" key="1">
    <source>
        <dbReference type="ARBA" id="ARBA00023015"/>
    </source>
</evidence>
<organism evidence="6 7">
    <name type="scientific">Zhongshania borealis</name>
    <dbReference type="NCBI Taxonomy" id="889488"/>
    <lineage>
        <taxon>Bacteria</taxon>
        <taxon>Pseudomonadati</taxon>
        <taxon>Pseudomonadota</taxon>
        <taxon>Gammaproteobacteria</taxon>
        <taxon>Cellvibrionales</taxon>
        <taxon>Spongiibacteraceae</taxon>
        <taxon>Zhongshania</taxon>
    </lineage>
</organism>
<dbReference type="InterPro" id="IPR001647">
    <property type="entry name" value="HTH_TetR"/>
</dbReference>
<proteinExistence type="predicted"/>
<evidence type="ECO:0000256" key="2">
    <source>
        <dbReference type="ARBA" id="ARBA00023125"/>
    </source>
</evidence>
<evidence type="ECO:0000256" key="4">
    <source>
        <dbReference type="PROSITE-ProRule" id="PRU00335"/>
    </source>
</evidence>
<dbReference type="PANTHER" id="PTHR30055">
    <property type="entry name" value="HTH-TYPE TRANSCRIPTIONAL REGULATOR RUTR"/>
    <property type="match status" value="1"/>
</dbReference>
<name>A0ABP7X184_9GAMM</name>
<feature type="DNA-binding region" description="H-T-H motif" evidence="4">
    <location>
        <begin position="40"/>
        <end position="59"/>
    </location>
</feature>
<keyword evidence="1" id="KW-0805">Transcription regulation</keyword>
<dbReference type="PRINTS" id="PR00455">
    <property type="entry name" value="HTHTETR"/>
</dbReference>
<evidence type="ECO:0000256" key="3">
    <source>
        <dbReference type="ARBA" id="ARBA00023163"/>
    </source>
</evidence>
<evidence type="ECO:0000313" key="7">
    <source>
        <dbReference type="Proteomes" id="UP001500392"/>
    </source>
</evidence>
<dbReference type="SUPFAM" id="SSF46689">
    <property type="entry name" value="Homeodomain-like"/>
    <property type="match status" value="1"/>
</dbReference>
<gene>
    <name evidence="6" type="ORF">GCM10022414_29340</name>
</gene>
<keyword evidence="3" id="KW-0804">Transcription</keyword>
<dbReference type="PANTHER" id="PTHR30055:SF234">
    <property type="entry name" value="HTH-TYPE TRANSCRIPTIONAL REGULATOR BETI"/>
    <property type="match status" value="1"/>
</dbReference>
<dbReference type="InterPro" id="IPR050109">
    <property type="entry name" value="HTH-type_TetR-like_transc_reg"/>
</dbReference>
<sequence>MTVVKPAARKTQSQRREETSNLVLASAIKLFAGKGYTATSLEDVAADTGLTIRPIYHYFGNKIQLFEAVTETQERVLLDQLLALDPSSPSILYEAWDCFIDCCQQPGFVQIVLVDAPHILGRERLANTLVVKQVRAMLAQGQRGLKIKSPLTALDQEFAMRILVGGLTEAALMVGTNPDYDSRVMIKRIFTFLAPDKNLPG</sequence>
<accession>A0ABP7X184</accession>
<evidence type="ECO:0000259" key="5">
    <source>
        <dbReference type="PROSITE" id="PS50977"/>
    </source>
</evidence>
<dbReference type="EMBL" id="BAABDM010000006">
    <property type="protein sequence ID" value="GAA4101810.1"/>
    <property type="molecule type" value="Genomic_DNA"/>
</dbReference>
<dbReference type="InterPro" id="IPR023772">
    <property type="entry name" value="DNA-bd_HTH_TetR-type_CS"/>
</dbReference>
<dbReference type="PROSITE" id="PS01081">
    <property type="entry name" value="HTH_TETR_1"/>
    <property type="match status" value="1"/>
</dbReference>
<comment type="caution">
    <text evidence="6">The sequence shown here is derived from an EMBL/GenBank/DDBJ whole genome shotgun (WGS) entry which is preliminary data.</text>
</comment>
<dbReference type="RefSeq" id="WP_344937443.1">
    <property type="nucleotide sequence ID" value="NZ_BAABDM010000006.1"/>
</dbReference>
<dbReference type="Gene3D" id="1.10.357.10">
    <property type="entry name" value="Tetracycline Repressor, domain 2"/>
    <property type="match status" value="1"/>
</dbReference>
<dbReference type="Pfam" id="PF21351">
    <property type="entry name" value="TetR_C_41"/>
    <property type="match status" value="1"/>
</dbReference>
<keyword evidence="2 4" id="KW-0238">DNA-binding</keyword>
<dbReference type="Proteomes" id="UP001500392">
    <property type="component" value="Unassembled WGS sequence"/>
</dbReference>
<dbReference type="InterPro" id="IPR009057">
    <property type="entry name" value="Homeodomain-like_sf"/>
</dbReference>
<evidence type="ECO:0000313" key="6">
    <source>
        <dbReference type="EMBL" id="GAA4101810.1"/>
    </source>
</evidence>
<dbReference type="PROSITE" id="PS50977">
    <property type="entry name" value="HTH_TETR_2"/>
    <property type="match status" value="1"/>
</dbReference>
<feature type="domain" description="HTH tetR-type" evidence="5">
    <location>
        <begin position="17"/>
        <end position="77"/>
    </location>
</feature>
<dbReference type="Pfam" id="PF00440">
    <property type="entry name" value="TetR_N"/>
    <property type="match status" value="1"/>
</dbReference>
<reference evidence="7" key="1">
    <citation type="journal article" date="2019" name="Int. J. Syst. Evol. Microbiol.">
        <title>The Global Catalogue of Microorganisms (GCM) 10K type strain sequencing project: providing services to taxonomists for standard genome sequencing and annotation.</title>
        <authorList>
            <consortium name="The Broad Institute Genomics Platform"/>
            <consortium name="The Broad Institute Genome Sequencing Center for Infectious Disease"/>
            <person name="Wu L."/>
            <person name="Ma J."/>
        </authorList>
    </citation>
    <scope>NUCLEOTIDE SEQUENCE [LARGE SCALE GENOMIC DNA]</scope>
    <source>
        <strain evidence="7">JCM 17304</strain>
    </source>
</reference>
<dbReference type="InterPro" id="IPR049484">
    <property type="entry name" value="Rv0078-like_C"/>
</dbReference>